<evidence type="ECO:0000313" key="3">
    <source>
        <dbReference type="EMBL" id="MFC4031726.1"/>
    </source>
</evidence>
<feature type="chain" id="PRO_5047106582" description="Lipoprotein" evidence="2">
    <location>
        <begin position="35"/>
        <end position="229"/>
    </location>
</feature>
<dbReference type="Proteomes" id="UP001595765">
    <property type="component" value="Unassembled WGS sequence"/>
</dbReference>
<feature type="region of interest" description="Disordered" evidence="1">
    <location>
        <begin position="203"/>
        <end position="229"/>
    </location>
</feature>
<organism evidence="3 4">
    <name type="scientific">Streptomyces polygonati</name>
    <dbReference type="NCBI Taxonomy" id="1617087"/>
    <lineage>
        <taxon>Bacteria</taxon>
        <taxon>Bacillati</taxon>
        <taxon>Actinomycetota</taxon>
        <taxon>Actinomycetes</taxon>
        <taxon>Kitasatosporales</taxon>
        <taxon>Streptomycetaceae</taxon>
        <taxon>Streptomyces</taxon>
    </lineage>
</organism>
<reference evidence="4" key="1">
    <citation type="journal article" date="2019" name="Int. J. Syst. Evol. Microbiol.">
        <title>The Global Catalogue of Microorganisms (GCM) 10K type strain sequencing project: providing services to taxonomists for standard genome sequencing and annotation.</title>
        <authorList>
            <consortium name="The Broad Institute Genomics Platform"/>
            <consortium name="The Broad Institute Genome Sequencing Center for Infectious Disease"/>
            <person name="Wu L."/>
            <person name="Ma J."/>
        </authorList>
    </citation>
    <scope>NUCLEOTIDE SEQUENCE [LARGE SCALE GENOMIC DNA]</scope>
    <source>
        <strain evidence="4">CGMCC 4.7237</strain>
    </source>
</reference>
<dbReference type="InterPro" id="IPR005297">
    <property type="entry name" value="Lipoprotein_repeat"/>
</dbReference>
<feature type="region of interest" description="Disordered" evidence="1">
    <location>
        <begin position="50"/>
        <end position="71"/>
    </location>
</feature>
<feature type="signal peptide" evidence="2">
    <location>
        <begin position="1"/>
        <end position="34"/>
    </location>
</feature>
<evidence type="ECO:0000256" key="2">
    <source>
        <dbReference type="SAM" id="SignalP"/>
    </source>
</evidence>
<keyword evidence="2" id="KW-0732">Signal</keyword>
<proteinExistence type="predicted"/>
<dbReference type="RefSeq" id="WP_386428062.1">
    <property type="nucleotide sequence ID" value="NZ_JBHSBB010000008.1"/>
</dbReference>
<dbReference type="EMBL" id="JBHSBB010000008">
    <property type="protein sequence ID" value="MFC4031726.1"/>
    <property type="molecule type" value="Genomic_DNA"/>
</dbReference>
<feature type="compositionally biased region" description="Pro residues" evidence="1">
    <location>
        <begin position="57"/>
        <end position="66"/>
    </location>
</feature>
<evidence type="ECO:0008006" key="5">
    <source>
        <dbReference type="Google" id="ProtNLM"/>
    </source>
</evidence>
<dbReference type="Pfam" id="PF03640">
    <property type="entry name" value="Lipoprotein_15"/>
    <property type="match status" value="2"/>
</dbReference>
<accession>A0ABV8HNG9</accession>
<gene>
    <name evidence="3" type="ORF">ACFO3J_09570</name>
</gene>
<sequence>MSPSPRRSGTRPRPTAPRAAVLAAVLVLAGVAAAGCTRTVTVTSTPAAAPASAPAATTPPPAPPATTEPATAAAGNTGLQVIDSSAAQNGLNGTGGTVTGAAVQQAPPVWVQLSAVQSPRLGAHLIDINESTLYRFDKDTAQPSASNCVDACATQWPPVTVEEGGNVYLAGVDPKAVGAISRPDGRIQLTVGGWPVYRFAQDTQPGDTKGQGVGGTWFAVGPTGEKARP</sequence>
<dbReference type="PANTHER" id="PTHR39335:SF1">
    <property type="entry name" value="BLL4220 PROTEIN"/>
    <property type="match status" value="1"/>
</dbReference>
<dbReference type="PANTHER" id="PTHR39335">
    <property type="entry name" value="BLL4220 PROTEIN"/>
    <property type="match status" value="1"/>
</dbReference>
<name>A0ABV8HNG9_9ACTN</name>
<keyword evidence="4" id="KW-1185">Reference proteome</keyword>
<protein>
    <recommendedName>
        <fullName evidence="5">Lipoprotein</fullName>
    </recommendedName>
</protein>
<evidence type="ECO:0000256" key="1">
    <source>
        <dbReference type="SAM" id="MobiDB-lite"/>
    </source>
</evidence>
<comment type="caution">
    <text evidence="3">The sequence shown here is derived from an EMBL/GenBank/DDBJ whole genome shotgun (WGS) entry which is preliminary data.</text>
</comment>
<evidence type="ECO:0000313" key="4">
    <source>
        <dbReference type="Proteomes" id="UP001595765"/>
    </source>
</evidence>